<dbReference type="EMBL" id="JAPHNL010000278">
    <property type="protein sequence ID" value="MCX3062672.1"/>
    <property type="molecule type" value="Genomic_DNA"/>
</dbReference>
<dbReference type="RefSeq" id="WP_266603069.1">
    <property type="nucleotide sequence ID" value="NZ_JAPHNL010000278.1"/>
</dbReference>
<feature type="region of interest" description="Disordered" evidence="1">
    <location>
        <begin position="1"/>
        <end position="71"/>
    </location>
</feature>
<keyword evidence="2" id="KW-1133">Transmembrane helix</keyword>
<protein>
    <recommendedName>
        <fullName evidence="5">Integral membrane protein</fullName>
    </recommendedName>
</protein>
<name>A0ABT3U032_9ACTN</name>
<organism evidence="3 4">
    <name type="scientific">Streptomyces beihaiensis</name>
    <dbReference type="NCBI Taxonomy" id="2984495"/>
    <lineage>
        <taxon>Bacteria</taxon>
        <taxon>Bacillati</taxon>
        <taxon>Actinomycetota</taxon>
        <taxon>Actinomycetes</taxon>
        <taxon>Kitasatosporales</taxon>
        <taxon>Streptomycetaceae</taxon>
        <taxon>Streptomyces</taxon>
    </lineage>
</organism>
<dbReference type="Proteomes" id="UP001163064">
    <property type="component" value="Unassembled WGS sequence"/>
</dbReference>
<keyword evidence="2" id="KW-0812">Transmembrane</keyword>
<gene>
    <name evidence="3" type="ORF">OFY01_23525</name>
</gene>
<evidence type="ECO:0000313" key="3">
    <source>
        <dbReference type="EMBL" id="MCX3062672.1"/>
    </source>
</evidence>
<keyword evidence="4" id="KW-1185">Reference proteome</keyword>
<feature type="transmembrane region" description="Helical" evidence="2">
    <location>
        <begin position="126"/>
        <end position="149"/>
    </location>
</feature>
<comment type="caution">
    <text evidence="3">The sequence shown here is derived from an EMBL/GenBank/DDBJ whole genome shotgun (WGS) entry which is preliminary data.</text>
</comment>
<proteinExistence type="predicted"/>
<reference evidence="3" key="1">
    <citation type="submission" date="2022-10" db="EMBL/GenBank/DDBJ databases">
        <title>Streptomyces beihaiensis sp. nov., a chitin degrading actinobacterium, isolated from shrimp pond soil.</title>
        <authorList>
            <person name="Xie J."/>
            <person name="Shen N."/>
        </authorList>
    </citation>
    <scope>NUCLEOTIDE SEQUENCE</scope>
    <source>
        <strain evidence="3">GXMU-J5</strain>
    </source>
</reference>
<feature type="compositionally biased region" description="Basic and acidic residues" evidence="1">
    <location>
        <begin position="44"/>
        <end position="63"/>
    </location>
</feature>
<evidence type="ECO:0000313" key="4">
    <source>
        <dbReference type="Proteomes" id="UP001163064"/>
    </source>
</evidence>
<sequence length="197" mass="20006">MVTKTDVEPEAANAEDAEQSKDAGEAAAASGERTEQEEQGAQEQHGEHGEHEQHGEHGERETEPVGPTGVGQGAGAIVSVALGVVALSGGWLGTIASARESLIGQLDTSQSASVAKQVSEVYGDSWHAAALVGGIFSLIALVIGAAVLARPAFGVPGRPQALWIKSTAWAGVTIGVLGLLLAVAKYTDLLLGLPKTG</sequence>
<keyword evidence="2" id="KW-0472">Membrane</keyword>
<accession>A0ABT3U032</accession>
<evidence type="ECO:0000256" key="1">
    <source>
        <dbReference type="SAM" id="MobiDB-lite"/>
    </source>
</evidence>
<evidence type="ECO:0000256" key="2">
    <source>
        <dbReference type="SAM" id="Phobius"/>
    </source>
</evidence>
<feature type="transmembrane region" description="Helical" evidence="2">
    <location>
        <begin position="161"/>
        <end position="184"/>
    </location>
</feature>
<evidence type="ECO:0008006" key="5">
    <source>
        <dbReference type="Google" id="ProtNLM"/>
    </source>
</evidence>